<evidence type="ECO:0000313" key="4">
    <source>
        <dbReference type="Proteomes" id="UP000255192"/>
    </source>
</evidence>
<gene>
    <name evidence="1" type="primary">uxaB_1</name>
    <name evidence="2" type="ORF">NCTC204_05518</name>
    <name evidence="1" type="ORF">NCTC9637_03654</name>
</gene>
<dbReference type="EMBL" id="UGMD01000002">
    <property type="protein sequence ID" value="STV31598.1"/>
    <property type="molecule type" value="Genomic_DNA"/>
</dbReference>
<dbReference type="AlphaFoldDB" id="A0A377W416"/>
<dbReference type="Proteomes" id="UP000255099">
    <property type="component" value="Unassembled WGS sequence"/>
</dbReference>
<proteinExistence type="predicted"/>
<name>A0A377W416_KLEPN</name>
<dbReference type="EC" id="1.1.1.58" evidence="1"/>
<dbReference type="InterPro" id="IPR013328">
    <property type="entry name" value="6PGD_dom2"/>
</dbReference>
<evidence type="ECO:0000313" key="1">
    <source>
        <dbReference type="EMBL" id="STT48707.1"/>
    </source>
</evidence>
<protein>
    <submittedName>
        <fullName evidence="1">Altronate oxidoreductase</fullName>
        <ecNumber evidence="1">1.1.1.58</ecNumber>
    </submittedName>
</protein>
<sequence>MSTRELVTAVLSVADHWQQDLSQIPGLVELVTADLDAILTCGMRDAVKPLC</sequence>
<reference evidence="3 4" key="1">
    <citation type="submission" date="2018-06" db="EMBL/GenBank/DDBJ databases">
        <authorList>
            <consortium name="Pathogen Informatics"/>
            <person name="Doyle S."/>
        </authorList>
    </citation>
    <scope>NUCLEOTIDE SEQUENCE [LARGE SCALE GENOMIC DNA]</scope>
    <source>
        <strain evidence="2 4">NCTC204</strain>
        <strain evidence="1 3">NCTC9637</strain>
    </source>
</reference>
<dbReference type="Proteomes" id="UP000255192">
    <property type="component" value="Unassembled WGS sequence"/>
</dbReference>
<evidence type="ECO:0000313" key="2">
    <source>
        <dbReference type="EMBL" id="STV31598.1"/>
    </source>
</evidence>
<dbReference type="GO" id="GO:0009026">
    <property type="term" value="F:tagaturonate reductase activity"/>
    <property type="evidence" value="ECO:0007669"/>
    <property type="project" value="UniProtKB-EC"/>
</dbReference>
<dbReference type="Gene3D" id="1.10.1040.10">
    <property type="entry name" value="N-(1-d-carboxylethyl)-l-norvaline Dehydrogenase, domain 2"/>
    <property type="match status" value="1"/>
</dbReference>
<dbReference type="EMBL" id="UGLB01000003">
    <property type="protein sequence ID" value="STT48707.1"/>
    <property type="molecule type" value="Genomic_DNA"/>
</dbReference>
<keyword evidence="1" id="KW-0560">Oxidoreductase</keyword>
<organism evidence="1 3">
    <name type="scientific">Klebsiella pneumoniae</name>
    <dbReference type="NCBI Taxonomy" id="573"/>
    <lineage>
        <taxon>Bacteria</taxon>
        <taxon>Pseudomonadati</taxon>
        <taxon>Pseudomonadota</taxon>
        <taxon>Gammaproteobacteria</taxon>
        <taxon>Enterobacterales</taxon>
        <taxon>Enterobacteriaceae</taxon>
        <taxon>Klebsiella/Raoultella group</taxon>
        <taxon>Klebsiella</taxon>
        <taxon>Klebsiella pneumoniae complex</taxon>
    </lineage>
</organism>
<accession>A0A377W416</accession>
<evidence type="ECO:0000313" key="3">
    <source>
        <dbReference type="Proteomes" id="UP000255099"/>
    </source>
</evidence>